<reference evidence="2" key="1">
    <citation type="journal article" date="2023" name="Proc. Natl. Acad. Sci. U.S.A.">
        <title>Genomic and structural basis for evolution of tropane alkaloid biosynthesis.</title>
        <authorList>
            <person name="Wanga Y.-J."/>
            <person name="Taina T."/>
            <person name="Yua J.-Y."/>
            <person name="Lia J."/>
            <person name="Xua B."/>
            <person name="Chenc J."/>
            <person name="D'Auriad J.C."/>
            <person name="Huanga J.-P."/>
            <person name="Huanga S.-X."/>
        </authorList>
    </citation>
    <scope>NUCLEOTIDE SEQUENCE [LARGE SCALE GENOMIC DNA]</scope>
    <source>
        <strain evidence="2">cv. KIB-2019</strain>
    </source>
</reference>
<dbReference type="AlphaFoldDB" id="A0A9Q1R9M3"/>
<sequence length="67" mass="7653">MLGPRLTENSALWSKRQMTALLKGSCIHRDNLVGCNPNFKKLTCETYVLFGSEEVREKTNLSGNWKH</sequence>
<proteinExistence type="predicted"/>
<gene>
    <name evidence="1" type="ORF">K7X08_034093</name>
</gene>
<organism evidence="1 2">
    <name type="scientific">Anisodus acutangulus</name>
    <dbReference type="NCBI Taxonomy" id="402998"/>
    <lineage>
        <taxon>Eukaryota</taxon>
        <taxon>Viridiplantae</taxon>
        <taxon>Streptophyta</taxon>
        <taxon>Embryophyta</taxon>
        <taxon>Tracheophyta</taxon>
        <taxon>Spermatophyta</taxon>
        <taxon>Magnoliopsida</taxon>
        <taxon>eudicotyledons</taxon>
        <taxon>Gunneridae</taxon>
        <taxon>Pentapetalae</taxon>
        <taxon>asterids</taxon>
        <taxon>lamiids</taxon>
        <taxon>Solanales</taxon>
        <taxon>Solanaceae</taxon>
        <taxon>Solanoideae</taxon>
        <taxon>Hyoscyameae</taxon>
        <taxon>Anisodus</taxon>
    </lineage>
</organism>
<protein>
    <submittedName>
        <fullName evidence="1">Uncharacterized protein</fullName>
    </submittedName>
</protein>
<comment type="caution">
    <text evidence="1">The sequence shown here is derived from an EMBL/GenBank/DDBJ whole genome shotgun (WGS) entry which is preliminary data.</text>
</comment>
<evidence type="ECO:0000313" key="1">
    <source>
        <dbReference type="EMBL" id="KAJ8546583.1"/>
    </source>
</evidence>
<dbReference type="EMBL" id="JAJAGQ010000013">
    <property type="protein sequence ID" value="KAJ8546583.1"/>
    <property type="molecule type" value="Genomic_DNA"/>
</dbReference>
<evidence type="ECO:0000313" key="2">
    <source>
        <dbReference type="Proteomes" id="UP001152561"/>
    </source>
</evidence>
<accession>A0A9Q1R9M3</accession>
<keyword evidence="2" id="KW-1185">Reference proteome</keyword>
<name>A0A9Q1R9M3_9SOLA</name>
<dbReference type="Proteomes" id="UP001152561">
    <property type="component" value="Unassembled WGS sequence"/>
</dbReference>